<keyword evidence="7" id="KW-1185">Reference proteome</keyword>
<dbReference type="OrthoDB" id="9769707at2"/>
<keyword evidence="4" id="KW-0732">Signal</keyword>
<dbReference type="InterPro" id="IPR000184">
    <property type="entry name" value="Bac_surfAg_D15"/>
</dbReference>
<keyword evidence="2" id="KW-1134">Transmembrane beta strand</keyword>
<gene>
    <name evidence="6" type="ORF">SAMN04488568_101327</name>
</gene>
<protein>
    <submittedName>
        <fullName evidence="6">Autotransporter secretion outer membrane protein TamA</fullName>
    </submittedName>
</protein>
<evidence type="ECO:0000256" key="4">
    <source>
        <dbReference type="SAM" id="SignalP"/>
    </source>
</evidence>
<dbReference type="Pfam" id="PF01103">
    <property type="entry name" value="Omp85"/>
    <property type="match status" value="1"/>
</dbReference>
<sequence length="570" mass="60759">MKSLIVSLAVLMACGPAFAAPLATIEGIADPVLLGALQSAVGERAETDNPADGPMRQARTAADRARRLLRSEGYYRAQVDPRLDSRSQAVVHITLGPRVRIATIDALTTPDLDAVPVARGAITLSPDAPLRAADVIASDALGLAALQDAGWPSAESGDRRVRVDHATDTATVQFVYDTGPFSVYGPFELDGDNWRPGFIAGLSPLTRGATASRTQILEYQRRLDALASVRTSQVMLGDADPATGERPVRVELTPTSRHSIEASLSFATSEGAGANFDWTRRNMFLGDETLTVQAGIATLQQGLGATLTLPHWRRYQQTLSFSAGLLSQETDAFDQTELLLSAGVTRRAGHLEYGAATRLDISQVTDATGPRDANTLALDLSAAYDTRNNPLDPEAGLRGSLQLSPAATFGDVETRYVRVEARASSYYRLSGDLVAAARMRIGTVLGTSAESLPADLRLYAGGGGSVRGYSYQSLSPLGIDGSPFGGQSVTETSLELRWRAREKWGAVAFLDSGAASTASTPDFSEFRSAVGIGVRYYFDFAPVRFDIATPLDRRSGDAAVQIYFSLGQAF</sequence>
<feature type="chain" id="PRO_5011758935" evidence="4">
    <location>
        <begin position="20"/>
        <end position="570"/>
    </location>
</feature>
<dbReference type="GO" id="GO:0019867">
    <property type="term" value="C:outer membrane"/>
    <property type="evidence" value="ECO:0007669"/>
    <property type="project" value="InterPro"/>
</dbReference>
<dbReference type="AlphaFoldDB" id="A0A1G9M5J1"/>
<dbReference type="Gene3D" id="2.40.160.50">
    <property type="entry name" value="membrane protein fhac: a member of the omp85/tpsb transporter family"/>
    <property type="match status" value="1"/>
</dbReference>
<keyword evidence="2" id="KW-0812">Transmembrane</keyword>
<evidence type="ECO:0000259" key="5">
    <source>
        <dbReference type="Pfam" id="PF01103"/>
    </source>
</evidence>
<evidence type="ECO:0000256" key="3">
    <source>
        <dbReference type="ARBA" id="ARBA00023136"/>
    </source>
</evidence>
<comment type="subcellular location">
    <subcellularLocation>
        <location evidence="1">Membrane</location>
    </subcellularLocation>
</comment>
<reference evidence="6 7" key="1">
    <citation type="submission" date="2016-10" db="EMBL/GenBank/DDBJ databases">
        <authorList>
            <person name="de Groot N.N."/>
        </authorList>
    </citation>
    <scope>NUCLEOTIDE SEQUENCE [LARGE SCALE GENOMIC DNA]</scope>
    <source>
        <strain evidence="6 7">DSM 16077</strain>
    </source>
</reference>
<dbReference type="InterPro" id="IPR039910">
    <property type="entry name" value="D15-like"/>
</dbReference>
<dbReference type="EMBL" id="FNHG01000001">
    <property type="protein sequence ID" value="SDL69197.1"/>
    <property type="molecule type" value="Genomic_DNA"/>
</dbReference>
<dbReference type="STRING" id="144026.SAMN04488568_101327"/>
<evidence type="ECO:0000313" key="7">
    <source>
        <dbReference type="Proteomes" id="UP000199759"/>
    </source>
</evidence>
<dbReference type="RefSeq" id="WP_143024001.1">
    <property type="nucleotide sequence ID" value="NZ_FNHG01000001.1"/>
</dbReference>
<dbReference type="PANTHER" id="PTHR12815:SF42">
    <property type="entry name" value="BACTERIAL SURFACE ANTIGEN (D15) DOMAIN-CONTAINING PROTEIN"/>
    <property type="match status" value="1"/>
</dbReference>
<name>A0A1G9M5J1_9PROT</name>
<organism evidence="6 7">
    <name type="scientific">Maricaulis salignorans</name>
    <dbReference type="NCBI Taxonomy" id="144026"/>
    <lineage>
        <taxon>Bacteria</taxon>
        <taxon>Pseudomonadati</taxon>
        <taxon>Pseudomonadota</taxon>
        <taxon>Alphaproteobacteria</taxon>
        <taxon>Maricaulales</taxon>
        <taxon>Maricaulaceae</taxon>
        <taxon>Maricaulis</taxon>
    </lineage>
</organism>
<keyword evidence="3" id="KW-0472">Membrane</keyword>
<accession>A0A1G9M5J1</accession>
<feature type="domain" description="Bacterial surface antigen (D15)" evidence="5">
    <location>
        <begin position="288"/>
        <end position="570"/>
    </location>
</feature>
<evidence type="ECO:0000313" key="6">
    <source>
        <dbReference type="EMBL" id="SDL69197.1"/>
    </source>
</evidence>
<evidence type="ECO:0000256" key="1">
    <source>
        <dbReference type="ARBA" id="ARBA00004370"/>
    </source>
</evidence>
<feature type="signal peptide" evidence="4">
    <location>
        <begin position="1"/>
        <end position="19"/>
    </location>
</feature>
<dbReference type="PANTHER" id="PTHR12815">
    <property type="entry name" value="SORTING AND ASSEMBLY MACHINERY SAMM50 PROTEIN FAMILY MEMBER"/>
    <property type="match status" value="1"/>
</dbReference>
<evidence type="ECO:0000256" key="2">
    <source>
        <dbReference type="ARBA" id="ARBA00022452"/>
    </source>
</evidence>
<proteinExistence type="predicted"/>
<dbReference type="Proteomes" id="UP000199759">
    <property type="component" value="Unassembled WGS sequence"/>
</dbReference>